<dbReference type="InterPro" id="IPR036318">
    <property type="entry name" value="FAD-bd_PCMH-like_sf"/>
</dbReference>
<dbReference type="Pfam" id="PF03450">
    <property type="entry name" value="CO_deh_flav_C"/>
    <property type="match status" value="1"/>
</dbReference>
<dbReference type="EMBL" id="JBHSFP010000007">
    <property type="protein sequence ID" value="MFC4531830.1"/>
    <property type="molecule type" value="Genomic_DNA"/>
</dbReference>
<sequence>MTSPTDGDRGPITSATGLAGIAAVARRGGELRAGGTDLMSRPSRGPHVDLRGRPELSGVTWRADGAVRIGALTTIAALATDERIGAAHPSLALTAAGLATPQIRAMATVGGNLLQRNRCAYFRNAAFSCFQSGGDGCPARGGLTLRAAVVHSGPCVAPHPSSLAMALLGCEATVEVHGGETAAETHGEATKEAHGEATAEAHGEATAEAHGEATAETYGEATFPVAELYGDGADPTRDHLLAPGAVLLAVVLPAPRPGERAAYHRATARSHGEWPLVEVAVRLVVDGERVVFARVAAGGVARVPLRLPEVENALLAGEPLERAAALAAARCTPTPQNAYKVALLTGTVLSALEQARQPSP</sequence>
<dbReference type="SUPFAM" id="SSF55447">
    <property type="entry name" value="CO dehydrogenase flavoprotein C-terminal domain-like"/>
    <property type="match status" value="1"/>
</dbReference>
<dbReference type="SUPFAM" id="SSF56176">
    <property type="entry name" value="FAD-binding/transporter-associated domain-like"/>
    <property type="match status" value="1"/>
</dbReference>
<accession>A0ABV9CF85</accession>
<dbReference type="RefSeq" id="WP_380840501.1">
    <property type="nucleotide sequence ID" value="NZ_JBHSFP010000007.1"/>
</dbReference>
<feature type="region of interest" description="Disordered" evidence="1">
    <location>
        <begin position="182"/>
        <end position="213"/>
    </location>
</feature>
<keyword evidence="4" id="KW-1185">Reference proteome</keyword>
<protein>
    <submittedName>
        <fullName evidence="3">FAD binding domain-containing protein</fullName>
    </submittedName>
</protein>
<dbReference type="InterPro" id="IPR002346">
    <property type="entry name" value="Mopterin_DH_FAD-bd"/>
</dbReference>
<dbReference type="PANTHER" id="PTHR42659">
    <property type="entry name" value="XANTHINE DEHYDROGENASE SUBUNIT C-RELATED"/>
    <property type="match status" value="1"/>
</dbReference>
<dbReference type="Gene3D" id="3.30.465.10">
    <property type="match status" value="1"/>
</dbReference>
<dbReference type="Proteomes" id="UP001596004">
    <property type="component" value="Unassembled WGS sequence"/>
</dbReference>
<dbReference type="Gene3D" id="3.30.390.50">
    <property type="entry name" value="CO dehydrogenase flavoprotein, C-terminal domain"/>
    <property type="match status" value="1"/>
</dbReference>
<organism evidence="3 4">
    <name type="scientific">Sphaerisporangium dianthi</name>
    <dbReference type="NCBI Taxonomy" id="1436120"/>
    <lineage>
        <taxon>Bacteria</taxon>
        <taxon>Bacillati</taxon>
        <taxon>Actinomycetota</taxon>
        <taxon>Actinomycetes</taxon>
        <taxon>Streptosporangiales</taxon>
        <taxon>Streptosporangiaceae</taxon>
        <taxon>Sphaerisporangium</taxon>
    </lineage>
</organism>
<comment type="caution">
    <text evidence="3">The sequence shown here is derived from an EMBL/GenBank/DDBJ whole genome shotgun (WGS) entry which is preliminary data.</text>
</comment>
<dbReference type="Pfam" id="PF00941">
    <property type="entry name" value="FAD_binding_5"/>
    <property type="match status" value="1"/>
</dbReference>
<dbReference type="InterPro" id="IPR016166">
    <property type="entry name" value="FAD-bd_PCMH"/>
</dbReference>
<dbReference type="PROSITE" id="PS51387">
    <property type="entry name" value="FAD_PCMH"/>
    <property type="match status" value="1"/>
</dbReference>
<dbReference type="InterPro" id="IPR005107">
    <property type="entry name" value="CO_DH_flav_C"/>
</dbReference>
<dbReference type="InterPro" id="IPR016169">
    <property type="entry name" value="FAD-bd_PCMH_sub2"/>
</dbReference>
<evidence type="ECO:0000313" key="3">
    <source>
        <dbReference type="EMBL" id="MFC4531830.1"/>
    </source>
</evidence>
<proteinExistence type="predicted"/>
<reference evidence="4" key="1">
    <citation type="journal article" date="2019" name="Int. J. Syst. Evol. Microbiol.">
        <title>The Global Catalogue of Microorganisms (GCM) 10K type strain sequencing project: providing services to taxonomists for standard genome sequencing and annotation.</title>
        <authorList>
            <consortium name="The Broad Institute Genomics Platform"/>
            <consortium name="The Broad Institute Genome Sequencing Center for Infectious Disease"/>
            <person name="Wu L."/>
            <person name="Ma J."/>
        </authorList>
    </citation>
    <scope>NUCLEOTIDE SEQUENCE [LARGE SCALE GENOMIC DNA]</scope>
    <source>
        <strain evidence="4">CGMCC 4.7132</strain>
    </source>
</reference>
<evidence type="ECO:0000259" key="2">
    <source>
        <dbReference type="PROSITE" id="PS51387"/>
    </source>
</evidence>
<name>A0ABV9CF85_9ACTN</name>
<dbReference type="InterPro" id="IPR051312">
    <property type="entry name" value="Diverse_Substr_Oxidored"/>
</dbReference>
<evidence type="ECO:0000313" key="4">
    <source>
        <dbReference type="Proteomes" id="UP001596004"/>
    </source>
</evidence>
<evidence type="ECO:0000256" key="1">
    <source>
        <dbReference type="SAM" id="MobiDB-lite"/>
    </source>
</evidence>
<dbReference type="PANTHER" id="PTHR42659:SF1">
    <property type="entry name" value="OXIDOREDUCTASE"/>
    <property type="match status" value="1"/>
</dbReference>
<gene>
    <name evidence="3" type="ORF">ACFO60_13725</name>
</gene>
<dbReference type="SMART" id="SM01092">
    <property type="entry name" value="CO_deh_flav_C"/>
    <property type="match status" value="1"/>
</dbReference>
<dbReference type="InterPro" id="IPR036683">
    <property type="entry name" value="CO_DH_flav_C_dom_sf"/>
</dbReference>
<feature type="compositionally biased region" description="Basic and acidic residues" evidence="1">
    <location>
        <begin position="183"/>
        <end position="213"/>
    </location>
</feature>
<feature type="domain" description="FAD-binding PCMH-type" evidence="2">
    <location>
        <begin position="5"/>
        <end position="257"/>
    </location>
</feature>